<feature type="compositionally biased region" description="Basic and acidic residues" evidence="10">
    <location>
        <begin position="118"/>
        <end position="147"/>
    </location>
</feature>
<organism evidence="12 13">
    <name type="scientific">Malaciobacter molluscorum LMG 25693</name>
    <dbReference type="NCBI Taxonomy" id="870501"/>
    <lineage>
        <taxon>Bacteria</taxon>
        <taxon>Pseudomonadati</taxon>
        <taxon>Campylobacterota</taxon>
        <taxon>Epsilonproteobacteria</taxon>
        <taxon>Campylobacterales</taxon>
        <taxon>Arcobacteraceae</taxon>
        <taxon>Malaciobacter</taxon>
    </lineage>
</organism>
<evidence type="ECO:0000256" key="5">
    <source>
        <dbReference type="ARBA" id="ARBA00022927"/>
    </source>
</evidence>
<gene>
    <name evidence="12" type="primary">tatB</name>
    <name evidence="11" type="ORF">AMOL_1587</name>
    <name evidence="12" type="ORF">CPU12_01675</name>
</gene>
<dbReference type="GO" id="GO:0033281">
    <property type="term" value="C:TAT protein transport complex"/>
    <property type="evidence" value="ECO:0007669"/>
    <property type="project" value="UniProtKB-UniRule"/>
</dbReference>
<keyword evidence="5 9" id="KW-0653">Protein transport</keyword>
<dbReference type="RefSeq" id="WP_099341341.1">
    <property type="nucleotide sequence ID" value="NZ_CP032098.1"/>
</dbReference>
<sequence length="147" mass="16733">MFGMGFFEILLVAVIAIIALGPEKLPKAMVEVAKFMKKFKSGLDDAKSTIDNELNISEMREEANKFKAQIEDAKSSVNNNMNLGLNDIMNDDNDNSKKEDTKEVPLKKEKSKKKKKKVEQEEIKEEKTDAADKFKVNFEEADKKENK</sequence>
<evidence type="ECO:0000256" key="6">
    <source>
        <dbReference type="ARBA" id="ARBA00022989"/>
    </source>
</evidence>
<keyword evidence="8 9" id="KW-0472">Membrane</keyword>
<dbReference type="Proteomes" id="UP000221222">
    <property type="component" value="Unassembled WGS sequence"/>
</dbReference>
<dbReference type="EMBL" id="NXFY01000002">
    <property type="protein sequence ID" value="PHO18981.1"/>
    <property type="molecule type" value="Genomic_DNA"/>
</dbReference>
<comment type="similarity">
    <text evidence="9">Belongs to the TatB family.</text>
</comment>
<proteinExistence type="inferred from homology"/>
<keyword evidence="2 9" id="KW-0813">Transport</keyword>
<dbReference type="Gene3D" id="1.20.5.3310">
    <property type="match status" value="1"/>
</dbReference>
<keyword evidence="6 9" id="KW-1133">Transmembrane helix</keyword>
<evidence type="ECO:0000256" key="8">
    <source>
        <dbReference type="ARBA" id="ARBA00023136"/>
    </source>
</evidence>
<dbReference type="PANTHER" id="PTHR33162">
    <property type="entry name" value="SEC-INDEPENDENT PROTEIN TRANSLOCASE PROTEIN TATA, CHLOROPLASTIC"/>
    <property type="match status" value="1"/>
</dbReference>
<dbReference type="Proteomes" id="UP000262712">
    <property type="component" value="Chromosome"/>
</dbReference>
<evidence type="ECO:0000256" key="4">
    <source>
        <dbReference type="ARBA" id="ARBA00022692"/>
    </source>
</evidence>
<dbReference type="AlphaFoldDB" id="A0A2G1DKI2"/>
<dbReference type="GO" id="GO:0043953">
    <property type="term" value="P:protein transport by the Tat complex"/>
    <property type="evidence" value="ECO:0007669"/>
    <property type="project" value="UniProtKB-UniRule"/>
</dbReference>
<dbReference type="GO" id="GO:0008320">
    <property type="term" value="F:protein transmembrane transporter activity"/>
    <property type="evidence" value="ECO:0007669"/>
    <property type="project" value="UniProtKB-UniRule"/>
</dbReference>
<evidence type="ECO:0000313" key="14">
    <source>
        <dbReference type="Proteomes" id="UP000262712"/>
    </source>
</evidence>
<dbReference type="Pfam" id="PF02416">
    <property type="entry name" value="TatA_B_E"/>
    <property type="match status" value="1"/>
</dbReference>
<feature type="region of interest" description="Disordered" evidence="10">
    <location>
        <begin position="81"/>
        <end position="147"/>
    </location>
</feature>
<dbReference type="KEGG" id="amol:AMOL_1587"/>
<keyword evidence="4 9" id="KW-0812">Transmembrane</keyword>
<accession>A0A2G1DKI2</accession>
<name>A0A2G1DKI2_9BACT</name>
<dbReference type="InterPro" id="IPR003369">
    <property type="entry name" value="TatA/B/E"/>
</dbReference>
<evidence type="ECO:0000256" key="9">
    <source>
        <dbReference type="HAMAP-Rule" id="MF_00237"/>
    </source>
</evidence>
<evidence type="ECO:0000256" key="3">
    <source>
        <dbReference type="ARBA" id="ARBA00022475"/>
    </source>
</evidence>
<dbReference type="PRINTS" id="PR01506">
    <property type="entry name" value="TATBPROTEIN"/>
</dbReference>
<reference evidence="12 13" key="1">
    <citation type="submission" date="2017-09" db="EMBL/GenBank/DDBJ databases">
        <title>Arcobacter canalis sp. nov., a new species isolated from a water canal contaminated with urban sewage.</title>
        <authorList>
            <person name="Perez-Cataluna A."/>
            <person name="Salas-Masso N."/>
            <person name="Figueras M.J."/>
        </authorList>
    </citation>
    <scope>NUCLEOTIDE SEQUENCE [LARGE SCALE GENOMIC DNA]</scope>
    <source>
        <strain evidence="12 13">F98-3</strain>
    </source>
</reference>
<reference evidence="11 14" key="2">
    <citation type="submission" date="2018-08" db="EMBL/GenBank/DDBJ databases">
        <title>Complete genome of the Arcobacter molluscorum type strain LMG 25693.</title>
        <authorList>
            <person name="Miller W.G."/>
            <person name="Yee E."/>
            <person name="Bono J.L."/>
        </authorList>
    </citation>
    <scope>NUCLEOTIDE SEQUENCE [LARGE SCALE GENOMIC DNA]</scope>
    <source>
        <strain evidence="11 14">CECT 7696</strain>
    </source>
</reference>
<keyword evidence="13" id="KW-1185">Reference proteome</keyword>
<evidence type="ECO:0000256" key="1">
    <source>
        <dbReference type="ARBA" id="ARBA00004167"/>
    </source>
</evidence>
<evidence type="ECO:0000313" key="13">
    <source>
        <dbReference type="Proteomes" id="UP000221222"/>
    </source>
</evidence>
<dbReference type="EMBL" id="CP032098">
    <property type="protein sequence ID" value="AXX92556.1"/>
    <property type="molecule type" value="Genomic_DNA"/>
</dbReference>
<protein>
    <recommendedName>
        <fullName evidence="9">Sec-independent protein translocase protein TatB homolog</fullName>
    </recommendedName>
</protein>
<feature type="compositionally biased region" description="Basic and acidic residues" evidence="10">
    <location>
        <begin position="94"/>
        <end position="108"/>
    </location>
</feature>
<keyword evidence="7 9" id="KW-0811">Translocation</keyword>
<evidence type="ECO:0000313" key="12">
    <source>
        <dbReference type="EMBL" id="PHO18981.1"/>
    </source>
</evidence>
<comment type="subcellular location">
    <subcellularLocation>
        <location evidence="9">Cell membrane</location>
        <topology evidence="9">Single-pass membrane protein</topology>
    </subcellularLocation>
    <subcellularLocation>
        <location evidence="1">Membrane</location>
        <topology evidence="1">Single-pass membrane protein</topology>
    </subcellularLocation>
</comment>
<dbReference type="HAMAP" id="MF_00237">
    <property type="entry name" value="TatB"/>
    <property type="match status" value="1"/>
</dbReference>
<evidence type="ECO:0000256" key="7">
    <source>
        <dbReference type="ARBA" id="ARBA00023010"/>
    </source>
</evidence>
<keyword evidence="3 9" id="KW-1003">Cell membrane</keyword>
<evidence type="ECO:0000256" key="10">
    <source>
        <dbReference type="SAM" id="MobiDB-lite"/>
    </source>
</evidence>
<dbReference type="InterPro" id="IPR018448">
    <property type="entry name" value="TatB"/>
</dbReference>
<evidence type="ECO:0000313" key="11">
    <source>
        <dbReference type="EMBL" id="AXX92556.1"/>
    </source>
</evidence>
<dbReference type="NCBIfam" id="TIGR01410">
    <property type="entry name" value="tatB"/>
    <property type="match status" value="1"/>
</dbReference>
<dbReference type="PANTHER" id="PTHR33162:SF1">
    <property type="entry name" value="SEC-INDEPENDENT PROTEIN TRANSLOCASE PROTEIN TATA, CHLOROPLASTIC"/>
    <property type="match status" value="1"/>
</dbReference>
<evidence type="ECO:0000256" key="2">
    <source>
        <dbReference type="ARBA" id="ARBA00022448"/>
    </source>
</evidence>